<evidence type="ECO:0000259" key="1">
    <source>
        <dbReference type="SMART" id="SM01321"/>
    </source>
</evidence>
<dbReference type="GO" id="GO:0004803">
    <property type="term" value="F:transposase activity"/>
    <property type="evidence" value="ECO:0007669"/>
    <property type="project" value="InterPro"/>
</dbReference>
<proteinExistence type="predicted"/>
<evidence type="ECO:0000313" key="3">
    <source>
        <dbReference type="Proteomes" id="UP000183209"/>
    </source>
</evidence>
<dbReference type="SUPFAM" id="SSF143422">
    <property type="entry name" value="Transposase IS200-like"/>
    <property type="match status" value="1"/>
</dbReference>
<reference evidence="2 3" key="1">
    <citation type="submission" date="2016-10" db="EMBL/GenBank/DDBJ databases">
        <authorList>
            <person name="de Groot N.N."/>
        </authorList>
    </citation>
    <scope>NUCLEOTIDE SEQUENCE [LARGE SCALE GENOMIC DNA]</scope>
    <source>
        <strain evidence="2 3">CGMCC 1.6114</strain>
    </source>
</reference>
<dbReference type="Proteomes" id="UP000183209">
    <property type="component" value="Unassembled WGS sequence"/>
</dbReference>
<protein>
    <submittedName>
        <fullName evidence="2">REP element-mobilizing transposase RayT</fullName>
    </submittedName>
</protein>
<feature type="domain" description="Transposase IS200-like" evidence="1">
    <location>
        <begin position="9"/>
        <end position="149"/>
    </location>
</feature>
<dbReference type="Pfam" id="PF01797">
    <property type="entry name" value="Y1_Tnp"/>
    <property type="match status" value="1"/>
</dbReference>
<dbReference type="PANTHER" id="PTHR36966:SF1">
    <property type="entry name" value="REP-ASSOCIATED TYROSINE TRANSPOSASE"/>
    <property type="match status" value="1"/>
</dbReference>
<dbReference type="PANTHER" id="PTHR36966">
    <property type="entry name" value="REP-ASSOCIATED TYROSINE TRANSPOSASE"/>
    <property type="match status" value="1"/>
</dbReference>
<sequence length="187" mass="21993">MSRNYKFHNPEGLYFVSFAVVGWLDVFTRNEYKNILLDSLSFCQQNKGMEIIAWCIMSNHVHLVFRSINGEKPEQILGDFKRFTSKTVVEAIKDNFQESRKEFLLNEFKKAAKRSSNVKSYQFWRHDNKPIELWSNKVIKEKINYIHQNPVEAGLVFRPEDYVYSSAVDYAGEKGLIENVVVFKSYD</sequence>
<dbReference type="GO" id="GO:0006313">
    <property type="term" value="P:DNA transposition"/>
    <property type="evidence" value="ECO:0007669"/>
    <property type="project" value="InterPro"/>
</dbReference>
<dbReference type="SMART" id="SM01321">
    <property type="entry name" value="Y1_Tnp"/>
    <property type="match status" value="1"/>
</dbReference>
<dbReference type="GO" id="GO:0043565">
    <property type="term" value="F:sequence-specific DNA binding"/>
    <property type="evidence" value="ECO:0007669"/>
    <property type="project" value="TreeGrafter"/>
</dbReference>
<dbReference type="AlphaFoldDB" id="A0A1I6RM27"/>
<dbReference type="InterPro" id="IPR036515">
    <property type="entry name" value="Transposase_17_sf"/>
</dbReference>
<evidence type="ECO:0000313" key="2">
    <source>
        <dbReference type="EMBL" id="SFS65767.1"/>
    </source>
</evidence>
<gene>
    <name evidence="2" type="ORF">SAMN04487906_1164</name>
</gene>
<name>A0A1I6RM27_9FLAO</name>
<dbReference type="Gene3D" id="3.30.70.1290">
    <property type="entry name" value="Transposase IS200-like"/>
    <property type="match status" value="1"/>
</dbReference>
<dbReference type="OrthoDB" id="9788881at2"/>
<dbReference type="InterPro" id="IPR002686">
    <property type="entry name" value="Transposase_17"/>
</dbReference>
<accession>A0A1I6RM27</accession>
<dbReference type="RefSeq" id="WP_074977591.1">
    <property type="nucleotide sequence ID" value="NZ_FPAG01000003.1"/>
</dbReference>
<dbReference type="EMBL" id="FPAG01000003">
    <property type="protein sequence ID" value="SFS65767.1"/>
    <property type="molecule type" value="Genomic_DNA"/>
</dbReference>
<dbReference type="NCBIfam" id="NF047646">
    <property type="entry name" value="REP_Tyr_transpos"/>
    <property type="match status" value="1"/>
</dbReference>
<organism evidence="2 3">
    <name type="scientific">Zhouia amylolytica</name>
    <dbReference type="NCBI Taxonomy" id="376730"/>
    <lineage>
        <taxon>Bacteria</taxon>
        <taxon>Pseudomonadati</taxon>
        <taxon>Bacteroidota</taxon>
        <taxon>Flavobacteriia</taxon>
        <taxon>Flavobacteriales</taxon>
        <taxon>Flavobacteriaceae</taxon>
        <taxon>Zhouia</taxon>
    </lineage>
</organism>
<dbReference type="InterPro" id="IPR052715">
    <property type="entry name" value="RAYT_transposase"/>
</dbReference>